<evidence type="ECO:0000313" key="3">
    <source>
        <dbReference type="Proteomes" id="UP001415857"/>
    </source>
</evidence>
<dbReference type="InterPro" id="IPR036397">
    <property type="entry name" value="RNaseH_sf"/>
</dbReference>
<dbReference type="Pfam" id="PF13456">
    <property type="entry name" value="RVT_3"/>
    <property type="match status" value="1"/>
</dbReference>
<organism evidence="2 3">
    <name type="scientific">Liquidambar formosana</name>
    <name type="common">Formosan gum</name>
    <dbReference type="NCBI Taxonomy" id="63359"/>
    <lineage>
        <taxon>Eukaryota</taxon>
        <taxon>Viridiplantae</taxon>
        <taxon>Streptophyta</taxon>
        <taxon>Embryophyta</taxon>
        <taxon>Tracheophyta</taxon>
        <taxon>Spermatophyta</taxon>
        <taxon>Magnoliopsida</taxon>
        <taxon>eudicotyledons</taxon>
        <taxon>Gunneridae</taxon>
        <taxon>Pentapetalae</taxon>
        <taxon>Saxifragales</taxon>
        <taxon>Altingiaceae</taxon>
        <taxon>Liquidambar</taxon>
    </lineage>
</organism>
<dbReference type="InterPro" id="IPR002156">
    <property type="entry name" value="RNaseH_domain"/>
</dbReference>
<keyword evidence="3" id="KW-1185">Reference proteome</keyword>
<dbReference type="InterPro" id="IPR012337">
    <property type="entry name" value="RNaseH-like_sf"/>
</dbReference>
<dbReference type="PANTHER" id="PTHR47723:SF19">
    <property type="entry name" value="POLYNUCLEOTIDYL TRANSFERASE, RIBONUCLEASE H-LIKE SUPERFAMILY PROTEIN"/>
    <property type="match status" value="1"/>
</dbReference>
<comment type="caution">
    <text evidence="2">The sequence shown here is derived from an EMBL/GenBank/DDBJ whole genome shotgun (WGS) entry which is preliminary data.</text>
</comment>
<dbReference type="Proteomes" id="UP001415857">
    <property type="component" value="Unassembled WGS sequence"/>
</dbReference>
<evidence type="ECO:0000259" key="1">
    <source>
        <dbReference type="Pfam" id="PF13456"/>
    </source>
</evidence>
<proteinExistence type="predicted"/>
<evidence type="ECO:0000313" key="2">
    <source>
        <dbReference type="EMBL" id="KAK9285334.1"/>
    </source>
</evidence>
<sequence>MSRGWIVGFSIHGSYCSSSAVELLGARQGLMLAWEKSFRKIIFEIDSKDAMESIINPNDELDPLGALIQDCKDFTNRNWDCRVTHTLREGNCCTNFLAKSGALAQDNLCIFESPRGTSHMVASQRDAIKQGLRGKVLTYRSPRMGVLETLVRWQELRITR</sequence>
<dbReference type="PANTHER" id="PTHR47723">
    <property type="entry name" value="OS05G0353850 PROTEIN"/>
    <property type="match status" value="1"/>
</dbReference>
<name>A0AAP0S1P2_LIQFO</name>
<dbReference type="SUPFAM" id="SSF53098">
    <property type="entry name" value="Ribonuclease H-like"/>
    <property type="match status" value="1"/>
</dbReference>
<accession>A0AAP0S1P2</accession>
<dbReference type="InterPro" id="IPR053151">
    <property type="entry name" value="RNase_H-like"/>
</dbReference>
<protein>
    <recommendedName>
        <fullName evidence="1">RNase H type-1 domain-containing protein</fullName>
    </recommendedName>
</protein>
<dbReference type="AlphaFoldDB" id="A0AAP0S1P2"/>
<feature type="domain" description="RNase H type-1" evidence="1">
    <location>
        <begin position="13"/>
        <end position="100"/>
    </location>
</feature>
<dbReference type="GO" id="GO:0004523">
    <property type="term" value="F:RNA-DNA hybrid ribonuclease activity"/>
    <property type="evidence" value="ECO:0007669"/>
    <property type="project" value="InterPro"/>
</dbReference>
<dbReference type="Gene3D" id="3.30.420.10">
    <property type="entry name" value="Ribonuclease H-like superfamily/Ribonuclease H"/>
    <property type="match status" value="1"/>
</dbReference>
<dbReference type="CDD" id="cd06222">
    <property type="entry name" value="RNase_H_like"/>
    <property type="match status" value="1"/>
</dbReference>
<gene>
    <name evidence="2" type="ORF">L1049_024525</name>
</gene>
<dbReference type="EMBL" id="JBBPBK010000005">
    <property type="protein sequence ID" value="KAK9285334.1"/>
    <property type="molecule type" value="Genomic_DNA"/>
</dbReference>
<dbReference type="GO" id="GO:0003676">
    <property type="term" value="F:nucleic acid binding"/>
    <property type="evidence" value="ECO:0007669"/>
    <property type="project" value="InterPro"/>
</dbReference>
<reference evidence="2 3" key="1">
    <citation type="journal article" date="2024" name="Plant J.">
        <title>Genome sequences and population genomics reveal climatic adaptation and genomic divergence between two closely related sweetgum species.</title>
        <authorList>
            <person name="Xu W.Q."/>
            <person name="Ren C.Q."/>
            <person name="Zhang X.Y."/>
            <person name="Comes H.P."/>
            <person name="Liu X.H."/>
            <person name="Li Y.G."/>
            <person name="Kettle C.J."/>
            <person name="Jalonen R."/>
            <person name="Gaisberger H."/>
            <person name="Ma Y.Z."/>
            <person name="Qiu Y.X."/>
        </authorList>
    </citation>
    <scope>NUCLEOTIDE SEQUENCE [LARGE SCALE GENOMIC DNA]</scope>
    <source>
        <strain evidence="2">Hangzhou</strain>
    </source>
</reference>
<dbReference type="InterPro" id="IPR044730">
    <property type="entry name" value="RNase_H-like_dom_plant"/>
</dbReference>